<protein>
    <submittedName>
        <fullName evidence="1">Uncharacterized protein</fullName>
    </submittedName>
</protein>
<gene>
    <name evidence="1" type="ORF">Q604_UNBc4C00038G0001</name>
</gene>
<name>W1WFK7_9ZZZZ</name>
<dbReference type="EMBL" id="AZMM01018819">
    <property type="protein sequence ID" value="ETJ16671.1"/>
    <property type="molecule type" value="Genomic_DNA"/>
</dbReference>
<accession>W1WFK7</accession>
<evidence type="ECO:0000313" key="1">
    <source>
        <dbReference type="EMBL" id="ETJ16671.1"/>
    </source>
</evidence>
<proteinExistence type="predicted"/>
<comment type="caution">
    <text evidence="1">The sequence shown here is derived from an EMBL/GenBank/DDBJ whole genome shotgun (WGS) entry which is preliminary data.</text>
</comment>
<feature type="non-terminal residue" evidence="1">
    <location>
        <position position="71"/>
    </location>
</feature>
<dbReference type="AlphaFoldDB" id="W1WFK7"/>
<sequence>MCSLVDSSTRKQNIYEMSSTCVREWINIVADVVIGDNKQTKGQATKGAWWMPWHQEPMKDVISCDKLRVGA</sequence>
<reference evidence="1" key="1">
    <citation type="submission" date="2013-12" db="EMBL/GenBank/DDBJ databases">
        <title>A Varibaculum cambriense genome reconstructed from a premature infant gut community with otherwise low bacterial novelty that shifts toward anaerobic metabolism during the third week of life.</title>
        <authorList>
            <person name="Brown C.T."/>
            <person name="Sharon I."/>
            <person name="Thomas B.C."/>
            <person name="Castelle C.J."/>
            <person name="Morowitz M.J."/>
            <person name="Banfield J.F."/>
        </authorList>
    </citation>
    <scope>NUCLEOTIDE SEQUENCE</scope>
</reference>
<organism evidence="1">
    <name type="scientific">human gut metagenome</name>
    <dbReference type="NCBI Taxonomy" id="408170"/>
    <lineage>
        <taxon>unclassified sequences</taxon>
        <taxon>metagenomes</taxon>
        <taxon>organismal metagenomes</taxon>
    </lineage>
</organism>